<gene>
    <name evidence="1" type="ORF">D3M59_00680</name>
</gene>
<dbReference type="Proteomes" id="UP000285023">
    <property type="component" value="Unassembled WGS sequence"/>
</dbReference>
<comment type="caution">
    <text evidence="1">The sequence shown here is derived from an EMBL/GenBank/DDBJ whole genome shotgun (WGS) entry which is preliminary data.</text>
</comment>
<name>A0A418Q0U9_9SPHN</name>
<dbReference type="EMBL" id="QXTF01000001">
    <property type="protein sequence ID" value="RIX31575.1"/>
    <property type="molecule type" value="Genomic_DNA"/>
</dbReference>
<dbReference type="OrthoDB" id="7426580at2"/>
<organism evidence="1 2">
    <name type="scientific">Sphingomonas edaphi</name>
    <dbReference type="NCBI Taxonomy" id="2315689"/>
    <lineage>
        <taxon>Bacteria</taxon>
        <taxon>Pseudomonadati</taxon>
        <taxon>Pseudomonadota</taxon>
        <taxon>Alphaproteobacteria</taxon>
        <taxon>Sphingomonadales</taxon>
        <taxon>Sphingomonadaceae</taxon>
        <taxon>Sphingomonas</taxon>
    </lineage>
</organism>
<sequence>MADQDNKLPEGTDSIVAGASVTENEEALIVKEPTARDKAIEKLKTGSEKLSGQAADKARGFVGQGLERSSEALANVSKLVGDTAAGLDERLGQEYGDYARKAASAIEETANKIASKDADELIEDTREFVRKSPGVALAGAAVLGFALVRLVKSGLDQGKSDKS</sequence>
<dbReference type="AlphaFoldDB" id="A0A418Q0U9"/>
<proteinExistence type="predicted"/>
<evidence type="ECO:0000313" key="1">
    <source>
        <dbReference type="EMBL" id="RIX31575.1"/>
    </source>
</evidence>
<evidence type="ECO:0008006" key="3">
    <source>
        <dbReference type="Google" id="ProtNLM"/>
    </source>
</evidence>
<keyword evidence="2" id="KW-1185">Reference proteome</keyword>
<evidence type="ECO:0000313" key="2">
    <source>
        <dbReference type="Proteomes" id="UP000285023"/>
    </source>
</evidence>
<reference evidence="1 2" key="1">
    <citation type="submission" date="2018-09" db="EMBL/GenBank/DDBJ databases">
        <title>Sphingomonas sp. DAC4.</title>
        <authorList>
            <person name="Seo T."/>
        </authorList>
    </citation>
    <scope>NUCLEOTIDE SEQUENCE [LARGE SCALE GENOMIC DNA]</scope>
    <source>
        <strain evidence="1 2">DAC4</strain>
    </source>
</reference>
<dbReference type="RefSeq" id="WP_119530571.1">
    <property type="nucleotide sequence ID" value="NZ_QXTF01000001.1"/>
</dbReference>
<protein>
    <recommendedName>
        <fullName evidence="3">DUF883 family protein</fullName>
    </recommendedName>
</protein>
<accession>A0A418Q0U9</accession>